<gene>
    <name evidence="1" type="ORF">C1H46_026267</name>
</gene>
<name>A0A540LNZ0_MALBA</name>
<reference evidence="1 2" key="1">
    <citation type="journal article" date="2019" name="G3 (Bethesda)">
        <title>Sequencing of a Wild Apple (Malus baccata) Genome Unravels the Differences Between Cultivated and Wild Apple Species Regarding Disease Resistance and Cold Tolerance.</title>
        <authorList>
            <person name="Chen X."/>
        </authorList>
    </citation>
    <scope>NUCLEOTIDE SEQUENCE [LARGE SCALE GENOMIC DNA]</scope>
    <source>
        <strain evidence="2">cv. Shandingzi</strain>
        <tissue evidence="1">Leaves</tissue>
    </source>
</reference>
<sequence length="89" mass="9851">MSLGEYQYTDSDTWNNKITTPVHLKSANTLLPAFHEFHPIIPSHCPFPPPPSPPTLLPPVTAPRSEIAAIKFGRITDWGISVKESTSAW</sequence>
<keyword evidence="2" id="KW-1185">Reference proteome</keyword>
<evidence type="ECO:0000313" key="2">
    <source>
        <dbReference type="Proteomes" id="UP000315295"/>
    </source>
</evidence>
<dbReference type="AlphaFoldDB" id="A0A540LNZ0"/>
<protein>
    <submittedName>
        <fullName evidence="1">Uncharacterized protein</fullName>
    </submittedName>
</protein>
<proteinExistence type="predicted"/>
<dbReference type="Proteomes" id="UP000315295">
    <property type="component" value="Unassembled WGS sequence"/>
</dbReference>
<organism evidence="1 2">
    <name type="scientific">Malus baccata</name>
    <name type="common">Siberian crab apple</name>
    <name type="synonym">Pyrus baccata</name>
    <dbReference type="NCBI Taxonomy" id="106549"/>
    <lineage>
        <taxon>Eukaryota</taxon>
        <taxon>Viridiplantae</taxon>
        <taxon>Streptophyta</taxon>
        <taxon>Embryophyta</taxon>
        <taxon>Tracheophyta</taxon>
        <taxon>Spermatophyta</taxon>
        <taxon>Magnoliopsida</taxon>
        <taxon>eudicotyledons</taxon>
        <taxon>Gunneridae</taxon>
        <taxon>Pentapetalae</taxon>
        <taxon>rosids</taxon>
        <taxon>fabids</taxon>
        <taxon>Rosales</taxon>
        <taxon>Rosaceae</taxon>
        <taxon>Amygdaloideae</taxon>
        <taxon>Maleae</taxon>
        <taxon>Malus</taxon>
    </lineage>
</organism>
<dbReference type="EMBL" id="VIEB01000514">
    <property type="protein sequence ID" value="TQD88206.1"/>
    <property type="molecule type" value="Genomic_DNA"/>
</dbReference>
<accession>A0A540LNZ0</accession>
<evidence type="ECO:0000313" key="1">
    <source>
        <dbReference type="EMBL" id="TQD88206.1"/>
    </source>
</evidence>
<comment type="caution">
    <text evidence="1">The sequence shown here is derived from an EMBL/GenBank/DDBJ whole genome shotgun (WGS) entry which is preliminary data.</text>
</comment>